<protein>
    <submittedName>
        <fullName evidence="1">Uncharacterized protein</fullName>
    </submittedName>
</protein>
<sequence>MSSIIRYCLLAVCGFCMFFLCPCGFAPRVQRHAGRLTGDFIDMSV</sequence>
<dbReference type="AlphaFoldDB" id="A0A0E9PX42"/>
<name>A0A0E9PX42_ANGAN</name>
<evidence type="ECO:0000313" key="1">
    <source>
        <dbReference type="EMBL" id="JAH08832.1"/>
    </source>
</evidence>
<accession>A0A0E9PX42</accession>
<organism evidence="1">
    <name type="scientific">Anguilla anguilla</name>
    <name type="common">European freshwater eel</name>
    <name type="synonym">Muraena anguilla</name>
    <dbReference type="NCBI Taxonomy" id="7936"/>
    <lineage>
        <taxon>Eukaryota</taxon>
        <taxon>Metazoa</taxon>
        <taxon>Chordata</taxon>
        <taxon>Craniata</taxon>
        <taxon>Vertebrata</taxon>
        <taxon>Euteleostomi</taxon>
        <taxon>Actinopterygii</taxon>
        <taxon>Neopterygii</taxon>
        <taxon>Teleostei</taxon>
        <taxon>Anguilliformes</taxon>
        <taxon>Anguillidae</taxon>
        <taxon>Anguilla</taxon>
    </lineage>
</organism>
<proteinExistence type="predicted"/>
<dbReference type="EMBL" id="GBXM01099745">
    <property type="protein sequence ID" value="JAH08832.1"/>
    <property type="molecule type" value="Transcribed_RNA"/>
</dbReference>
<reference evidence="1" key="1">
    <citation type="submission" date="2014-11" db="EMBL/GenBank/DDBJ databases">
        <authorList>
            <person name="Amaro Gonzalez C."/>
        </authorList>
    </citation>
    <scope>NUCLEOTIDE SEQUENCE</scope>
</reference>
<reference evidence="1" key="2">
    <citation type="journal article" date="2015" name="Fish Shellfish Immunol.">
        <title>Early steps in the European eel (Anguilla anguilla)-Vibrio vulnificus interaction in the gills: Role of the RtxA13 toxin.</title>
        <authorList>
            <person name="Callol A."/>
            <person name="Pajuelo D."/>
            <person name="Ebbesson L."/>
            <person name="Teles M."/>
            <person name="MacKenzie S."/>
            <person name="Amaro C."/>
        </authorList>
    </citation>
    <scope>NUCLEOTIDE SEQUENCE</scope>
</reference>